<protein>
    <submittedName>
        <fullName evidence="10">Murein biosynthesis integral membrane protein MurJ</fullName>
    </submittedName>
</protein>
<feature type="transmembrane region" description="Helical" evidence="9">
    <location>
        <begin position="80"/>
        <end position="100"/>
    </location>
</feature>
<dbReference type="PRINTS" id="PR01806">
    <property type="entry name" value="VIRFACTRMVIN"/>
</dbReference>
<feature type="compositionally biased region" description="Low complexity" evidence="8">
    <location>
        <begin position="34"/>
        <end position="69"/>
    </location>
</feature>
<keyword evidence="4" id="KW-0133">Cell shape</keyword>
<evidence type="ECO:0000313" key="11">
    <source>
        <dbReference type="Proteomes" id="UP001589718"/>
    </source>
</evidence>
<feature type="transmembrane region" description="Helical" evidence="9">
    <location>
        <begin position="518"/>
        <end position="542"/>
    </location>
</feature>
<dbReference type="InterPro" id="IPR051050">
    <property type="entry name" value="Lipid_II_flippase_MurJ/MviN"/>
</dbReference>
<feature type="region of interest" description="Disordered" evidence="8">
    <location>
        <begin position="1"/>
        <end position="69"/>
    </location>
</feature>
<accession>A0ABV5PEU9</accession>
<evidence type="ECO:0000256" key="8">
    <source>
        <dbReference type="SAM" id="MobiDB-lite"/>
    </source>
</evidence>
<gene>
    <name evidence="10" type="primary">murJ</name>
    <name evidence="10" type="ORF">ACFFTU_17030</name>
</gene>
<dbReference type="InterPro" id="IPR004268">
    <property type="entry name" value="MurJ"/>
</dbReference>
<feature type="transmembrane region" description="Helical" evidence="9">
    <location>
        <begin position="112"/>
        <end position="131"/>
    </location>
</feature>
<evidence type="ECO:0000256" key="6">
    <source>
        <dbReference type="ARBA" id="ARBA00022989"/>
    </source>
</evidence>
<keyword evidence="7 9" id="KW-0472">Membrane</keyword>
<feature type="transmembrane region" description="Helical" evidence="9">
    <location>
        <begin position="455"/>
        <end position="474"/>
    </location>
</feature>
<reference evidence="10 11" key="1">
    <citation type="submission" date="2024-09" db="EMBL/GenBank/DDBJ databases">
        <authorList>
            <person name="Sun Q."/>
            <person name="Mori K."/>
        </authorList>
    </citation>
    <scope>NUCLEOTIDE SEQUENCE [LARGE SCALE GENOMIC DNA]</scope>
    <source>
        <strain evidence="10 11">JCM 4362</strain>
    </source>
</reference>
<evidence type="ECO:0000256" key="4">
    <source>
        <dbReference type="ARBA" id="ARBA00022960"/>
    </source>
</evidence>
<feature type="transmembrane region" description="Helical" evidence="9">
    <location>
        <begin position="192"/>
        <end position="215"/>
    </location>
</feature>
<comment type="subcellular location">
    <subcellularLocation>
        <location evidence="1">Cell membrane</location>
        <topology evidence="1">Multi-pass membrane protein</topology>
    </subcellularLocation>
</comment>
<dbReference type="Pfam" id="PF03023">
    <property type="entry name" value="MurJ"/>
    <property type="match status" value="1"/>
</dbReference>
<keyword evidence="3 9" id="KW-0812">Transmembrane</keyword>
<sequence length="597" mass="61375">MGEGLGRHDQPDAAPRLPGVPEPPVSTSAHQALPPEAAPEAAAAQAGRRSAPAGPAASGPRSPAPASTARSSAVMAAGSLVSRATGFVRSAVIAAAIGTIGAVPDGYAVGNALPTIVYMLLLGGALNAVFVPELVRAAKEHADGGAAYTDRLITLCVLALLVITAAGVWAAPAIIGVYTDYTGEQATMTTAFARYCLPQIFFLGVFTLLGQVLNARGRFGAMMWAPVLNNVVVIGVFGLFLGLSLDGSGTLTPSGTALLGWGTTAGIAVQALALLPALRAARFRWRPRFDWRGSGLTRPLRAAGWLVLLVLANQAAFWVTTRLATTAGLEGGPGYGAYNNAYVLWVVPHGIVTVSLLTALMPRMSAAAADRDHAALRRDVSHALRSSSAVVVPAACALFALAQPIMSLVYGHGRTSADDTAAMAAILMAFAPGLLAMSGQYVLSRTFYALGDTRTPFLLNLVIVGLNASLSFTASQVLPARWAVTGMAAAYSLALFVGWLVTGLVLSRRLGTAGAWRSTAAGACARLLAAAVPATALAYLTTVRAGPAGAAVAGAAGAAVVVLVFALLVRPLRLAELDSLLAGARRRAVPRRRRTRR</sequence>
<feature type="transmembrane region" description="Helical" evidence="9">
    <location>
        <begin position="341"/>
        <end position="361"/>
    </location>
</feature>
<evidence type="ECO:0000256" key="1">
    <source>
        <dbReference type="ARBA" id="ARBA00004651"/>
    </source>
</evidence>
<feature type="transmembrane region" description="Helical" evidence="9">
    <location>
        <begin position="548"/>
        <end position="569"/>
    </location>
</feature>
<dbReference type="CDD" id="cd13123">
    <property type="entry name" value="MATE_MurJ_like"/>
    <property type="match status" value="1"/>
</dbReference>
<keyword evidence="11" id="KW-1185">Reference proteome</keyword>
<name>A0ABV5PEU9_STRCM</name>
<evidence type="ECO:0000256" key="7">
    <source>
        <dbReference type="ARBA" id="ARBA00023136"/>
    </source>
</evidence>
<dbReference type="Proteomes" id="UP001589718">
    <property type="component" value="Unassembled WGS sequence"/>
</dbReference>
<proteinExistence type="predicted"/>
<feature type="transmembrane region" description="Helical" evidence="9">
    <location>
        <begin position="227"/>
        <end position="245"/>
    </location>
</feature>
<evidence type="ECO:0000256" key="2">
    <source>
        <dbReference type="ARBA" id="ARBA00022475"/>
    </source>
</evidence>
<keyword evidence="2" id="KW-1003">Cell membrane</keyword>
<dbReference type="PANTHER" id="PTHR47019">
    <property type="entry name" value="LIPID II FLIPPASE MURJ"/>
    <property type="match status" value="1"/>
</dbReference>
<feature type="transmembrane region" description="Helical" evidence="9">
    <location>
        <begin position="422"/>
        <end position="443"/>
    </location>
</feature>
<feature type="transmembrane region" description="Helical" evidence="9">
    <location>
        <begin position="302"/>
        <end position="321"/>
    </location>
</feature>
<evidence type="ECO:0000256" key="5">
    <source>
        <dbReference type="ARBA" id="ARBA00022984"/>
    </source>
</evidence>
<feature type="transmembrane region" description="Helical" evidence="9">
    <location>
        <begin position="152"/>
        <end position="172"/>
    </location>
</feature>
<dbReference type="RefSeq" id="WP_380837175.1">
    <property type="nucleotide sequence ID" value="NZ_BAAAXE010000015.1"/>
</dbReference>
<feature type="transmembrane region" description="Helical" evidence="9">
    <location>
        <begin position="382"/>
        <end position="402"/>
    </location>
</feature>
<keyword evidence="6 9" id="KW-1133">Transmembrane helix</keyword>
<keyword evidence="5" id="KW-0573">Peptidoglycan synthesis</keyword>
<feature type="transmembrane region" description="Helical" evidence="9">
    <location>
        <begin position="257"/>
        <end position="281"/>
    </location>
</feature>
<feature type="transmembrane region" description="Helical" evidence="9">
    <location>
        <begin position="480"/>
        <end position="506"/>
    </location>
</feature>
<evidence type="ECO:0000256" key="9">
    <source>
        <dbReference type="SAM" id="Phobius"/>
    </source>
</evidence>
<dbReference type="PANTHER" id="PTHR47019:SF1">
    <property type="entry name" value="LIPID II FLIPPASE MURJ"/>
    <property type="match status" value="1"/>
</dbReference>
<dbReference type="NCBIfam" id="TIGR01695">
    <property type="entry name" value="murJ_mviN"/>
    <property type="match status" value="1"/>
</dbReference>
<organism evidence="10 11">
    <name type="scientific">Streptomyces cremeus</name>
    <dbReference type="NCBI Taxonomy" id="66881"/>
    <lineage>
        <taxon>Bacteria</taxon>
        <taxon>Bacillati</taxon>
        <taxon>Actinomycetota</taxon>
        <taxon>Actinomycetes</taxon>
        <taxon>Kitasatosporales</taxon>
        <taxon>Streptomycetaceae</taxon>
        <taxon>Streptomyces</taxon>
    </lineage>
</organism>
<evidence type="ECO:0000256" key="3">
    <source>
        <dbReference type="ARBA" id="ARBA00022692"/>
    </source>
</evidence>
<dbReference type="EMBL" id="JBHMCR010000009">
    <property type="protein sequence ID" value="MFB9521649.1"/>
    <property type="molecule type" value="Genomic_DNA"/>
</dbReference>
<feature type="compositionally biased region" description="Basic and acidic residues" evidence="8">
    <location>
        <begin position="1"/>
        <end position="11"/>
    </location>
</feature>
<comment type="caution">
    <text evidence="10">The sequence shown here is derived from an EMBL/GenBank/DDBJ whole genome shotgun (WGS) entry which is preliminary data.</text>
</comment>
<evidence type="ECO:0000313" key="10">
    <source>
        <dbReference type="EMBL" id="MFB9521649.1"/>
    </source>
</evidence>